<gene>
    <name evidence="1" type="ORF">JBS370_LOCUS17773</name>
</gene>
<dbReference type="EMBL" id="CAJOBD010001944">
    <property type="protein sequence ID" value="CAF3843005.1"/>
    <property type="molecule type" value="Genomic_DNA"/>
</dbReference>
<sequence>MSQGHKTTLSYDSTRAKGAVQIIERAWCRHRDRQMFRLLKHAVCAAEHALSNDILRRLSPREAELLRDRSISAKVKFRFGGVEFPPVIYFKIYVRNFNGALPKYVNGKTIINADMNARIAACKQMGQRVFYQQMLSDSLQGADGRASDEIDVVTLKDYMQYSSLLDELPSYLGGRANNWRRLNLEGYLFSQIFVEVDFKIYIESGHISPDLRDRIPMLLTQPNAHSVQLQHIELLKQIKSAASSRTSRTSGTYPKKPLSTVRRSRRAIENASKMRQAYIMTRSESLPTTLVLQYEQQIAPNINDNDEQRHRPDNTPIAKDEFNDGEVDALYAWTEQLEWNEDLFKTDRISTA</sequence>
<dbReference type="Proteomes" id="UP000663836">
    <property type="component" value="Unassembled WGS sequence"/>
</dbReference>
<proteinExistence type="predicted"/>
<dbReference type="PANTHER" id="PTHR33504">
    <property type="entry name" value="NADH DEHYDROGENASE (UBIQUINONE) 1 BETA SUBCOMPLEX, 4"/>
    <property type="match status" value="1"/>
</dbReference>
<name>A0A819E1Q2_9BILA</name>
<reference evidence="1" key="1">
    <citation type="submission" date="2021-02" db="EMBL/GenBank/DDBJ databases">
        <authorList>
            <person name="Nowell W R."/>
        </authorList>
    </citation>
    <scope>NUCLEOTIDE SEQUENCE</scope>
</reference>
<dbReference type="PANTHER" id="PTHR33504:SF1">
    <property type="entry name" value="FAMILY WITH SEQUENCE SIMILARITY 90, MEMBER A1B"/>
    <property type="match status" value="1"/>
</dbReference>
<protein>
    <submittedName>
        <fullName evidence="1">Uncharacterized protein</fullName>
    </submittedName>
</protein>
<evidence type="ECO:0000313" key="2">
    <source>
        <dbReference type="Proteomes" id="UP000663836"/>
    </source>
</evidence>
<organism evidence="1 2">
    <name type="scientific">Rotaria sordida</name>
    <dbReference type="NCBI Taxonomy" id="392033"/>
    <lineage>
        <taxon>Eukaryota</taxon>
        <taxon>Metazoa</taxon>
        <taxon>Spiralia</taxon>
        <taxon>Gnathifera</taxon>
        <taxon>Rotifera</taxon>
        <taxon>Eurotatoria</taxon>
        <taxon>Bdelloidea</taxon>
        <taxon>Philodinida</taxon>
        <taxon>Philodinidae</taxon>
        <taxon>Rotaria</taxon>
    </lineage>
</organism>
<accession>A0A819E1Q2</accession>
<comment type="caution">
    <text evidence="1">The sequence shown here is derived from an EMBL/GenBank/DDBJ whole genome shotgun (WGS) entry which is preliminary data.</text>
</comment>
<evidence type="ECO:0000313" key="1">
    <source>
        <dbReference type="EMBL" id="CAF3843005.1"/>
    </source>
</evidence>
<dbReference type="AlphaFoldDB" id="A0A819E1Q2"/>